<dbReference type="GeneID" id="38745500"/>
<dbReference type="InterPro" id="IPR002677">
    <property type="entry name" value="Ribosomal_bL32"/>
</dbReference>
<dbReference type="HAMAP" id="MF_00340">
    <property type="entry name" value="Ribosomal_bL32"/>
    <property type="match status" value="1"/>
</dbReference>
<evidence type="ECO:0000256" key="7">
    <source>
        <dbReference type="SAM" id="MobiDB-lite"/>
    </source>
</evidence>
<organism evidence="8">
    <name type="scientific">Notholaena standleyi</name>
    <dbReference type="NCBI Taxonomy" id="414630"/>
    <lineage>
        <taxon>Eukaryota</taxon>
        <taxon>Viridiplantae</taxon>
        <taxon>Streptophyta</taxon>
        <taxon>Embryophyta</taxon>
        <taxon>Tracheophyta</taxon>
        <taxon>Polypodiopsida</taxon>
        <taxon>Polypodiidae</taxon>
        <taxon>Polypodiales</taxon>
        <taxon>Pteridineae</taxon>
        <taxon>Pteridaceae</taxon>
        <taxon>Cheilanthoideae</taxon>
        <taxon>Notholaena</taxon>
    </lineage>
</organism>
<dbReference type="SUPFAM" id="SSF57829">
    <property type="entry name" value="Zn-binding ribosomal proteins"/>
    <property type="match status" value="1"/>
</dbReference>
<dbReference type="PANTHER" id="PTHR36083">
    <property type="entry name" value="50S RIBOSOMAL PROTEIN L32, CHLOROPLASTIC"/>
    <property type="match status" value="1"/>
</dbReference>
<feature type="region of interest" description="Disordered" evidence="7">
    <location>
        <begin position="1"/>
        <end position="20"/>
    </location>
</feature>
<comment type="subcellular location">
    <subcellularLocation>
        <location evidence="1 6">Plastid</location>
        <location evidence="1 6">Chloroplast</location>
    </subcellularLocation>
</comment>
<protein>
    <recommendedName>
        <fullName evidence="5 6">Large ribosomal subunit protein bL32c</fullName>
    </recommendedName>
</protein>
<evidence type="ECO:0000256" key="2">
    <source>
        <dbReference type="ARBA" id="ARBA00008560"/>
    </source>
</evidence>
<evidence type="ECO:0000313" key="8">
    <source>
        <dbReference type="EMBL" id="AYW14651.1"/>
    </source>
</evidence>
<dbReference type="GO" id="GO:0003735">
    <property type="term" value="F:structural constituent of ribosome"/>
    <property type="evidence" value="ECO:0007669"/>
    <property type="project" value="InterPro"/>
</dbReference>
<dbReference type="EMBL" id="MH173067">
    <property type="protein sequence ID" value="AYW14651.1"/>
    <property type="molecule type" value="Genomic_DNA"/>
</dbReference>
<dbReference type="GO" id="GO:0015934">
    <property type="term" value="C:large ribosomal subunit"/>
    <property type="evidence" value="ECO:0007669"/>
    <property type="project" value="InterPro"/>
</dbReference>
<proteinExistence type="inferred from homology"/>
<dbReference type="PANTHER" id="PTHR36083:SF1">
    <property type="entry name" value="LARGE RIBOSOMAL SUBUNIT PROTEIN BL32C"/>
    <property type="match status" value="1"/>
</dbReference>
<dbReference type="GO" id="GO:0006412">
    <property type="term" value="P:translation"/>
    <property type="evidence" value="ECO:0007669"/>
    <property type="project" value="UniProtKB-UniRule"/>
</dbReference>
<reference evidence="8" key="1">
    <citation type="journal article" date="2018" name="Genome Biol. Evol.">
        <title>Mobile Elements Shape Plastome Evolution in Ferns.</title>
        <authorList>
            <person name="Robison T.A."/>
            <person name="Grusz A.L."/>
            <person name="Wolf P.G."/>
            <person name="Mower J.P."/>
            <person name="Fauskee B.D."/>
            <person name="Sosa K."/>
            <person name="Schuettpelz E.L."/>
        </authorList>
    </citation>
    <scope>NUCLEOTIDE SEQUENCE</scope>
</reference>
<dbReference type="GO" id="GO:0009507">
    <property type="term" value="C:chloroplast"/>
    <property type="evidence" value="ECO:0007669"/>
    <property type="project" value="UniProtKB-SubCell"/>
</dbReference>
<evidence type="ECO:0000256" key="1">
    <source>
        <dbReference type="ARBA" id="ARBA00004229"/>
    </source>
</evidence>
<comment type="similarity">
    <text evidence="2 6">Belongs to the bacterial ribosomal protein bL32 family.</text>
</comment>
<evidence type="ECO:0000256" key="4">
    <source>
        <dbReference type="ARBA" id="ARBA00023274"/>
    </source>
</evidence>
<accession>A0A3G5CP60</accession>
<gene>
    <name evidence="6 8" type="primary">rpl32</name>
</gene>
<evidence type="ECO:0000256" key="6">
    <source>
        <dbReference type="HAMAP-Rule" id="MF_00340"/>
    </source>
</evidence>
<dbReference type="InterPro" id="IPR044958">
    <property type="entry name" value="Ribosomal_bL32_plant/cyanobact"/>
</dbReference>
<keyword evidence="4 6" id="KW-0687">Ribonucleoprotein</keyword>
<dbReference type="Pfam" id="PF01783">
    <property type="entry name" value="Ribosomal_L32p"/>
    <property type="match status" value="1"/>
</dbReference>
<dbReference type="AlphaFoldDB" id="A0A3G5CP60"/>
<keyword evidence="3 6" id="KW-0689">Ribosomal protein</keyword>
<name>A0A3G5CP60_9MONI</name>
<geneLocation type="chloroplast" evidence="8"/>
<evidence type="ECO:0000256" key="3">
    <source>
        <dbReference type="ARBA" id="ARBA00022980"/>
    </source>
</evidence>
<dbReference type="RefSeq" id="YP_009548105.1">
    <property type="nucleotide sequence ID" value="NC_040203.1"/>
</dbReference>
<sequence>MAVPKKRTSGSRKKIRNHAWKIKSTEKASKSFSLARSVLSGRSRSFYYVTEKKSFRTNQQYLQNHQVQLIDRYGAVSN</sequence>
<keyword evidence="8" id="KW-0934">Plastid</keyword>
<keyword evidence="8" id="KW-0150">Chloroplast</keyword>
<evidence type="ECO:0000256" key="5">
    <source>
        <dbReference type="ARBA" id="ARBA00035280"/>
    </source>
</evidence>
<dbReference type="InterPro" id="IPR011332">
    <property type="entry name" value="Ribosomal_zn-bd"/>
</dbReference>